<feature type="compositionally biased region" description="Pro residues" evidence="11">
    <location>
        <begin position="150"/>
        <end position="164"/>
    </location>
</feature>
<dbReference type="Proteomes" id="UP000515123">
    <property type="component" value="Linkage group 15"/>
</dbReference>
<reference evidence="13" key="1">
    <citation type="journal article" date="2015" name="Nat. Genet.">
        <title>The pineapple genome and the evolution of CAM photosynthesis.</title>
        <authorList>
            <person name="Ming R."/>
            <person name="VanBuren R."/>
            <person name="Wai C.M."/>
            <person name="Tang H."/>
            <person name="Schatz M.C."/>
            <person name="Bowers J.E."/>
            <person name="Lyons E."/>
            <person name="Wang M.L."/>
            <person name="Chen J."/>
            <person name="Biggers E."/>
            <person name="Zhang J."/>
            <person name="Huang L."/>
            <person name="Zhang L."/>
            <person name="Miao W."/>
            <person name="Zhang J."/>
            <person name="Ye Z."/>
            <person name="Miao C."/>
            <person name="Lin Z."/>
            <person name="Wang H."/>
            <person name="Zhou H."/>
            <person name="Yim W.C."/>
            <person name="Priest H.D."/>
            <person name="Zheng C."/>
            <person name="Woodhouse M."/>
            <person name="Edger P.P."/>
            <person name="Guyot R."/>
            <person name="Guo H.B."/>
            <person name="Guo H."/>
            <person name="Zheng G."/>
            <person name="Singh R."/>
            <person name="Sharma A."/>
            <person name="Min X."/>
            <person name="Zheng Y."/>
            <person name="Lee H."/>
            <person name="Gurtowski J."/>
            <person name="Sedlazeck F.J."/>
            <person name="Harkess A."/>
            <person name="McKain M.R."/>
            <person name="Liao Z."/>
            <person name="Fang J."/>
            <person name="Liu J."/>
            <person name="Zhang X."/>
            <person name="Zhang Q."/>
            <person name="Hu W."/>
            <person name="Qin Y."/>
            <person name="Wang K."/>
            <person name="Chen L.Y."/>
            <person name="Shirley N."/>
            <person name="Lin Y.R."/>
            <person name="Liu L.Y."/>
            <person name="Hernandez A.G."/>
            <person name="Wright C.L."/>
            <person name="Bulone V."/>
            <person name="Tuskan G.A."/>
            <person name="Heath K."/>
            <person name="Zee F."/>
            <person name="Moore P.H."/>
            <person name="Sunkar R."/>
            <person name="Leebens-Mack J.H."/>
            <person name="Mockler T."/>
            <person name="Bennetzen J.L."/>
            <person name="Freeling M."/>
            <person name="Sankoff D."/>
            <person name="Paterson A.H."/>
            <person name="Zhu X."/>
            <person name="Yang X."/>
            <person name="Smith J.A."/>
            <person name="Cushman J.C."/>
            <person name="Paull R.E."/>
            <person name="Yu Q."/>
        </authorList>
    </citation>
    <scope>NUCLEOTIDE SEQUENCE [LARGE SCALE GENOMIC DNA]</scope>
    <source>
        <strain evidence="13">cv. F153</strain>
    </source>
</reference>
<keyword evidence="3" id="KW-0723">Serine/threonine-protein kinase</keyword>
<evidence type="ECO:0000256" key="10">
    <source>
        <dbReference type="PROSITE-ProRule" id="PRU10141"/>
    </source>
</evidence>
<dbReference type="GO" id="GO:1902065">
    <property type="term" value="P:response to L-glutamate"/>
    <property type="evidence" value="ECO:0007669"/>
    <property type="project" value="UniProtKB-ARBA"/>
</dbReference>
<dbReference type="FunFam" id="3.30.200.20:FF:000713">
    <property type="entry name" value="Mitogen-activated protein kinase 1, putative, expressed"/>
    <property type="match status" value="1"/>
</dbReference>
<keyword evidence="7 10" id="KW-0067">ATP-binding</keyword>
<feature type="compositionally biased region" description="Low complexity" evidence="11">
    <location>
        <begin position="136"/>
        <end position="149"/>
    </location>
</feature>
<dbReference type="AlphaFoldDB" id="A0A6P5G7Q8"/>
<feature type="domain" description="Protein kinase" evidence="12">
    <location>
        <begin position="372"/>
        <end position="625"/>
    </location>
</feature>
<dbReference type="PROSITE" id="PS00107">
    <property type="entry name" value="PROTEIN_KINASE_ATP"/>
    <property type="match status" value="1"/>
</dbReference>
<dbReference type="InterPro" id="IPR050538">
    <property type="entry name" value="MAP_kinase_kinase_kinase"/>
</dbReference>
<name>A0A6P5G7Q8_ANACO</name>
<dbReference type="PANTHER" id="PTHR48016">
    <property type="entry name" value="MAP KINASE KINASE KINASE SSK2-RELATED-RELATED"/>
    <property type="match status" value="1"/>
</dbReference>
<dbReference type="RefSeq" id="XP_020104631.1">
    <property type="nucleotide sequence ID" value="XM_020249042.1"/>
</dbReference>
<feature type="compositionally biased region" description="Basic and acidic residues" evidence="11">
    <location>
        <begin position="16"/>
        <end position="25"/>
    </location>
</feature>
<evidence type="ECO:0000256" key="5">
    <source>
        <dbReference type="ARBA" id="ARBA00022741"/>
    </source>
</evidence>
<dbReference type="InterPro" id="IPR000719">
    <property type="entry name" value="Prot_kinase_dom"/>
</dbReference>
<evidence type="ECO:0000256" key="8">
    <source>
        <dbReference type="ARBA" id="ARBA00047559"/>
    </source>
</evidence>
<keyword evidence="13" id="KW-1185">Reference proteome</keyword>
<dbReference type="Pfam" id="PF00069">
    <property type="entry name" value="Pkinase"/>
    <property type="match status" value="1"/>
</dbReference>
<reference evidence="14" key="2">
    <citation type="submission" date="2025-08" db="UniProtKB">
        <authorList>
            <consortium name="RefSeq"/>
        </authorList>
    </citation>
    <scope>IDENTIFICATION</scope>
    <source>
        <tissue evidence="14">Leaf</tissue>
    </source>
</reference>
<comment type="catalytic activity">
    <reaction evidence="9">
        <text>L-seryl-[protein] + ATP = O-phospho-L-seryl-[protein] + ADP + H(+)</text>
        <dbReference type="Rhea" id="RHEA:17989"/>
        <dbReference type="Rhea" id="RHEA-COMP:9863"/>
        <dbReference type="Rhea" id="RHEA-COMP:11604"/>
        <dbReference type="ChEBI" id="CHEBI:15378"/>
        <dbReference type="ChEBI" id="CHEBI:29999"/>
        <dbReference type="ChEBI" id="CHEBI:30616"/>
        <dbReference type="ChEBI" id="CHEBI:83421"/>
        <dbReference type="ChEBI" id="CHEBI:456216"/>
        <dbReference type="EC" id="2.7.11.25"/>
    </reaction>
</comment>
<dbReference type="SMART" id="SM00220">
    <property type="entry name" value="S_TKc"/>
    <property type="match status" value="1"/>
</dbReference>
<accession>A0A6P5G7Q8</accession>
<evidence type="ECO:0000256" key="11">
    <source>
        <dbReference type="SAM" id="MobiDB-lite"/>
    </source>
</evidence>
<dbReference type="PROSITE" id="PS50011">
    <property type="entry name" value="PROTEIN_KINASE_DOM"/>
    <property type="match status" value="1"/>
</dbReference>
<dbReference type="GO" id="GO:0005737">
    <property type="term" value="C:cytoplasm"/>
    <property type="evidence" value="ECO:0007669"/>
    <property type="project" value="TreeGrafter"/>
</dbReference>
<keyword evidence="4" id="KW-0808">Transferase</keyword>
<organism evidence="13 14">
    <name type="scientific">Ananas comosus</name>
    <name type="common">Pineapple</name>
    <name type="synonym">Ananas ananas</name>
    <dbReference type="NCBI Taxonomy" id="4615"/>
    <lineage>
        <taxon>Eukaryota</taxon>
        <taxon>Viridiplantae</taxon>
        <taxon>Streptophyta</taxon>
        <taxon>Embryophyta</taxon>
        <taxon>Tracheophyta</taxon>
        <taxon>Spermatophyta</taxon>
        <taxon>Magnoliopsida</taxon>
        <taxon>Liliopsida</taxon>
        <taxon>Poales</taxon>
        <taxon>Bromeliaceae</taxon>
        <taxon>Bromelioideae</taxon>
        <taxon>Ananas</taxon>
    </lineage>
</organism>
<feature type="compositionally biased region" description="Basic and acidic residues" evidence="11">
    <location>
        <begin position="199"/>
        <end position="208"/>
    </location>
</feature>
<dbReference type="PANTHER" id="PTHR48016:SF29">
    <property type="entry name" value="MITOGEN-ACTIVATED PROTEIN KINASE KINASE KINASE 1-RELATED"/>
    <property type="match status" value="1"/>
</dbReference>
<dbReference type="EC" id="2.7.11.25" evidence="2"/>
<dbReference type="Gene3D" id="1.10.510.10">
    <property type="entry name" value="Transferase(Phosphotransferase) domain 1"/>
    <property type="match status" value="1"/>
</dbReference>
<evidence type="ECO:0000313" key="14">
    <source>
        <dbReference type="RefSeq" id="XP_020104631.1"/>
    </source>
</evidence>
<feature type="region of interest" description="Disordered" evidence="11">
    <location>
        <begin position="1"/>
        <end position="25"/>
    </location>
</feature>
<comment type="similarity">
    <text evidence="1">Belongs to the protein kinase superfamily. STE Ser/Thr protein kinase family. MAP kinase kinase kinase subfamily.</text>
</comment>
<dbReference type="InterPro" id="IPR011009">
    <property type="entry name" value="Kinase-like_dom_sf"/>
</dbReference>
<evidence type="ECO:0000256" key="1">
    <source>
        <dbReference type="ARBA" id="ARBA00006529"/>
    </source>
</evidence>
<dbReference type="SUPFAM" id="SSF56112">
    <property type="entry name" value="Protein kinase-like (PK-like)"/>
    <property type="match status" value="1"/>
</dbReference>
<proteinExistence type="inferred from homology"/>
<evidence type="ECO:0000313" key="13">
    <source>
        <dbReference type="Proteomes" id="UP000515123"/>
    </source>
</evidence>
<dbReference type="GeneID" id="109721414"/>
<feature type="region of interest" description="Disordered" evidence="11">
    <location>
        <begin position="330"/>
        <end position="350"/>
    </location>
</feature>
<evidence type="ECO:0000259" key="12">
    <source>
        <dbReference type="PROSITE" id="PS50011"/>
    </source>
</evidence>
<dbReference type="FunFam" id="1.10.510.10:FF:000359">
    <property type="entry name" value="Mitogen-activated protein kinase 1, putative, expressed"/>
    <property type="match status" value="1"/>
</dbReference>
<evidence type="ECO:0000256" key="6">
    <source>
        <dbReference type="ARBA" id="ARBA00022777"/>
    </source>
</evidence>
<comment type="catalytic activity">
    <reaction evidence="8">
        <text>L-threonyl-[protein] + ATP = O-phospho-L-threonyl-[protein] + ADP + H(+)</text>
        <dbReference type="Rhea" id="RHEA:46608"/>
        <dbReference type="Rhea" id="RHEA-COMP:11060"/>
        <dbReference type="Rhea" id="RHEA-COMP:11605"/>
        <dbReference type="ChEBI" id="CHEBI:15378"/>
        <dbReference type="ChEBI" id="CHEBI:30013"/>
        <dbReference type="ChEBI" id="CHEBI:30616"/>
        <dbReference type="ChEBI" id="CHEBI:61977"/>
        <dbReference type="ChEBI" id="CHEBI:456216"/>
        <dbReference type="EC" id="2.7.11.25"/>
    </reaction>
</comment>
<dbReference type="OrthoDB" id="266718at2759"/>
<gene>
    <name evidence="14" type="primary">LOC109721414</name>
</gene>
<evidence type="ECO:0000256" key="2">
    <source>
        <dbReference type="ARBA" id="ARBA00012406"/>
    </source>
</evidence>
<protein>
    <recommendedName>
        <fullName evidence="2">mitogen-activated protein kinase kinase kinase</fullName>
        <ecNumber evidence="2">2.7.11.25</ecNumber>
    </recommendedName>
</protein>
<evidence type="ECO:0000256" key="7">
    <source>
        <dbReference type="ARBA" id="ARBA00022840"/>
    </source>
</evidence>
<keyword evidence="5 10" id="KW-0547">Nucleotide-binding</keyword>
<evidence type="ECO:0000256" key="4">
    <source>
        <dbReference type="ARBA" id="ARBA00022679"/>
    </source>
</evidence>
<evidence type="ECO:0000256" key="3">
    <source>
        <dbReference type="ARBA" id="ARBA00022527"/>
    </source>
</evidence>
<feature type="region of interest" description="Disordered" evidence="11">
    <location>
        <begin position="128"/>
        <end position="237"/>
    </location>
</feature>
<dbReference type="GO" id="GO:0004709">
    <property type="term" value="F:MAP kinase kinase kinase activity"/>
    <property type="evidence" value="ECO:0007669"/>
    <property type="project" value="UniProtKB-EC"/>
</dbReference>
<keyword evidence="6" id="KW-0418">Kinase</keyword>
<feature type="binding site" evidence="10">
    <location>
        <position position="400"/>
    </location>
    <ligand>
        <name>ATP</name>
        <dbReference type="ChEBI" id="CHEBI:30616"/>
    </ligand>
</feature>
<evidence type="ECO:0000256" key="9">
    <source>
        <dbReference type="ARBA" id="ARBA00048329"/>
    </source>
</evidence>
<sequence>MDSKRQQHQQSKGRGPRLERRNAAKDIDYEAPASTFSADIDSPALGLRATRSLELYPSPYSYSNQTSFRIGGSVEGEVDLLCHSLGLSGPDDFAIPITAWEAIKARSSSDLLPRSRLFFYSDDTRASATQEQHSTLSPASSSSSSAPADSLPPPPPPPPPPPLGEDPRSDQISDDNDWTLARRDLDVEEVDGSNSPRKPSKDEAKCTEDEAESIIKSPIPYPRTKAGGDGGIKGVRPPPVLAPLLPISTLPPPPARCPPVLAPPPLMSPPFLDDVSSTWDILRSFAPEGEECSGLRKSFDKDEEEEEWGGVLAGGLGEGEELRELRLDGSSEGFTGTSSLSTMNDDDASSTSTETMFIISPNGRFKRKIKSWMRGVLLGSGSFGMVYEGISDEGVFFAVKEVSLLDQGSNAQQCILQLEQEITLLSQFEHENIVQYYGTDKEEAKLYIFLELVTQGSLASLYQKYHLQDSQVSAYTRQILNGLVYLHDRNVVHRDIKCANILVHANGSVKLADFGLAKEIKKLDMLRSCKGSVYWMAPEVVNPRRTYGPAADIWSLGCTVLEMLTRQLPYPNLEWTQALFKIGRGEQPPIPNFLSTDARDFISQCVKVNPDDRPSTSQLLEHPFVKRSMWSSSASNCSTRRR</sequence>
<dbReference type="PROSITE" id="PS00108">
    <property type="entry name" value="PROTEIN_KINASE_ST"/>
    <property type="match status" value="1"/>
</dbReference>
<dbReference type="InterPro" id="IPR008271">
    <property type="entry name" value="Ser/Thr_kinase_AS"/>
</dbReference>
<dbReference type="InterPro" id="IPR017441">
    <property type="entry name" value="Protein_kinase_ATP_BS"/>
</dbReference>
<dbReference type="Gene3D" id="3.30.200.20">
    <property type="entry name" value="Phosphorylase Kinase, domain 1"/>
    <property type="match status" value="1"/>
</dbReference>
<dbReference type="GO" id="GO:0005524">
    <property type="term" value="F:ATP binding"/>
    <property type="evidence" value="ECO:0007669"/>
    <property type="project" value="UniProtKB-UniRule"/>
</dbReference>
<feature type="compositionally biased region" description="Polar residues" evidence="11">
    <location>
        <begin position="333"/>
        <end position="350"/>
    </location>
</feature>